<dbReference type="RefSeq" id="XP_009043777.1">
    <property type="nucleotide sequence ID" value="XM_009045529.1"/>
</dbReference>
<dbReference type="HOGENOM" id="CLU_008110_3_0_1"/>
<feature type="transmembrane region" description="Helical" evidence="10">
    <location>
        <begin position="385"/>
        <end position="402"/>
    </location>
</feature>
<keyword evidence="5 10" id="KW-0808">Transferase</keyword>
<feature type="transmembrane region" description="Helical" evidence="10">
    <location>
        <begin position="140"/>
        <end position="160"/>
    </location>
</feature>
<name>V4BH17_LOTGI</name>
<reference evidence="12 13" key="1">
    <citation type="journal article" date="2013" name="Nature">
        <title>Insights into bilaterian evolution from three spiralian genomes.</title>
        <authorList>
            <person name="Simakov O."/>
            <person name="Marletaz F."/>
            <person name="Cho S.J."/>
            <person name="Edsinger-Gonzales E."/>
            <person name="Havlak P."/>
            <person name="Hellsten U."/>
            <person name="Kuo D.H."/>
            <person name="Larsson T."/>
            <person name="Lv J."/>
            <person name="Arendt D."/>
            <person name="Savage R."/>
            <person name="Osoegawa K."/>
            <person name="de Jong P."/>
            <person name="Grimwood J."/>
            <person name="Chapman J.A."/>
            <person name="Shapiro H."/>
            <person name="Aerts A."/>
            <person name="Otillar R.P."/>
            <person name="Terry A.Y."/>
            <person name="Boore J.L."/>
            <person name="Grigoriev I.V."/>
            <person name="Lindberg D.R."/>
            <person name="Seaver E.C."/>
            <person name="Weisblat D.A."/>
            <person name="Putnam N.H."/>
            <person name="Rokhsar D.S."/>
        </authorList>
    </citation>
    <scope>NUCLEOTIDE SEQUENCE [LARGE SCALE GENOMIC DNA]</scope>
</reference>
<feature type="transmembrane region" description="Helical" evidence="10">
    <location>
        <begin position="423"/>
        <end position="443"/>
    </location>
</feature>
<evidence type="ECO:0000256" key="1">
    <source>
        <dbReference type="ARBA" id="ARBA00004477"/>
    </source>
</evidence>
<dbReference type="GeneID" id="20229626"/>
<comment type="similarity">
    <text evidence="3 10">Belongs to the ALG6/ALG8 glucosyltransferase family.</text>
</comment>
<evidence type="ECO:0000256" key="10">
    <source>
        <dbReference type="RuleBase" id="RU363110"/>
    </source>
</evidence>
<comment type="subcellular location">
    <subcellularLocation>
        <location evidence="1 10">Endoplasmic reticulum membrane</location>
        <topology evidence="1 10">Multi-pass membrane protein</topology>
    </subcellularLocation>
</comment>
<proteinExistence type="inferred from homology"/>
<sequence length="501" mass="57816">MEICVLVIISLLLRWSTSQGSYSGQGKPPMFGDYEAQRHWMEVTVNLPVKDWYRNTTENDLLYWGLDYPPLTAYHSQICGFIAQYVNPEWVRLNTSRGHESYQHKLFMRYSVFLADILVFLPACLLYYISQDEVEDKSMIYGLMCLLLYPGLILIDYGHFQYNGISLGLMIMAVASLGLKQQILGAIFFTLALNYKHMELYHALPFFMYLFGVNIHTNSMKGVFQIGKIGVAVILTFMLCWLPFLSDIDSFRNVLIRLFPFNRGLYEDKVANLWCSLSLVIKLKNIMSQQALVVLSFLSTLVGLVPSAFHLLYKPTLTNFKYSLVSCHVNSSLVFFLFSFQVHEKSILIPALSVCLLADKHPYIALWFLSISTFSMLPLLIKDGLLIQCCGLSVVFLILAYYSSQQQFSHYTSRLQNWMKFMFFSSIFGAVILTVCSEVVQPPPRLPDIFPVLISAYSCGHFLFFLFLFHYCQFFNNVPNYVEKHRKVSQHKKFSKEKKVK</sequence>
<evidence type="ECO:0000256" key="7">
    <source>
        <dbReference type="ARBA" id="ARBA00022824"/>
    </source>
</evidence>
<organism evidence="12 13">
    <name type="scientific">Lottia gigantea</name>
    <name type="common">Giant owl limpet</name>
    <dbReference type="NCBI Taxonomy" id="225164"/>
    <lineage>
        <taxon>Eukaryota</taxon>
        <taxon>Metazoa</taxon>
        <taxon>Spiralia</taxon>
        <taxon>Lophotrochozoa</taxon>
        <taxon>Mollusca</taxon>
        <taxon>Gastropoda</taxon>
        <taxon>Patellogastropoda</taxon>
        <taxon>Lottioidea</taxon>
        <taxon>Lottiidae</taxon>
        <taxon>Lottia</taxon>
    </lineage>
</organism>
<dbReference type="GO" id="GO:0042281">
    <property type="term" value="F:dolichyl pyrophosphate Man9GlcNAc2 alpha-1,3-glucosyltransferase activity"/>
    <property type="evidence" value="ECO:0007669"/>
    <property type="project" value="TreeGrafter"/>
</dbReference>
<dbReference type="EC" id="2.4.1.-" evidence="10"/>
<keyword evidence="6 10" id="KW-0812">Transmembrane</keyword>
<dbReference type="OMA" id="FQVPPMH"/>
<dbReference type="EMBL" id="KB199650">
    <property type="protein sequence ID" value="ESP05232.1"/>
    <property type="molecule type" value="Genomic_DNA"/>
</dbReference>
<evidence type="ECO:0000256" key="4">
    <source>
        <dbReference type="ARBA" id="ARBA00022676"/>
    </source>
</evidence>
<keyword evidence="9 10" id="KW-0472">Membrane</keyword>
<dbReference type="InterPro" id="IPR004856">
    <property type="entry name" value="Glyco_trans_ALG6/ALG8"/>
</dbReference>
<feature type="transmembrane region" description="Helical" evidence="10">
    <location>
        <begin position="200"/>
        <end position="217"/>
    </location>
</feature>
<dbReference type="PANTHER" id="PTHR12413:SF1">
    <property type="entry name" value="DOLICHYL PYROPHOSPHATE MAN9GLCNAC2 ALPHA-1,3-GLUCOSYLTRANSFERASE"/>
    <property type="match status" value="1"/>
</dbReference>
<evidence type="ECO:0000256" key="6">
    <source>
        <dbReference type="ARBA" id="ARBA00022692"/>
    </source>
</evidence>
<dbReference type="GO" id="GO:0005789">
    <property type="term" value="C:endoplasmic reticulum membrane"/>
    <property type="evidence" value="ECO:0007669"/>
    <property type="project" value="UniProtKB-SubCell"/>
</dbReference>
<feature type="chain" id="PRO_5004717540" description="Alpha-1,3-glucosyltransferase" evidence="11">
    <location>
        <begin position="21"/>
        <end position="501"/>
    </location>
</feature>
<dbReference type="Pfam" id="PF03155">
    <property type="entry name" value="Alg6_Alg8"/>
    <property type="match status" value="1"/>
</dbReference>
<feature type="transmembrane region" description="Helical" evidence="10">
    <location>
        <begin position="166"/>
        <end position="193"/>
    </location>
</feature>
<dbReference type="UniPathway" id="UPA00378"/>
<keyword evidence="13" id="KW-1185">Reference proteome</keyword>
<feature type="transmembrane region" description="Helical" evidence="10">
    <location>
        <begin position="361"/>
        <end position="379"/>
    </location>
</feature>
<gene>
    <name evidence="12" type="ORF">LOTGIDRAFT_102561</name>
</gene>
<feature type="transmembrane region" description="Helical" evidence="10">
    <location>
        <begin position="291"/>
        <end position="313"/>
    </location>
</feature>
<evidence type="ECO:0000256" key="8">
    <source>
        <dbReference type="ARBA" id="ARBA00022989"/>
    </source>
</evidence>
<protein>
    <recommendedName>
        <fullName evidence="10">Alpha-1,3-glucosyltransferase</fullName>
        <ecNumber evidence="10">2.4.1.-</ecNumber>
    </recommendedName>
</protein>
<dbReference type="PANTHER" id="PTHR12413">
    <property type="entry name" value="DOLICHYL GLYCOSYLTRANSFERASE"/>
    <property type="match status" value="1"/>
</dbReference>
<dbReference type="OrthoDB" id="4983at2759"/>
<feature type="transmembrane region" description="Helical" evidence="10">
    <location>
        <begin position="449"/>
        <end position="469"/>
    </location>
</feature>
<evidence type="ECO:0000256" key="11">
    <source>
        <dbReference type="SAM" id="SignalP"/>
    </source>
</evidence>
<evidence type="ECO:0000256" key="3">
    <source>
        <dbReference type="ARBA" id="ARBA00008715"/>
    </source>
</evidence>
<keyword evidence="4 10" id="KW-0328">Glycosyltransferase</keyword>
<comment type="pathway">
    <text evidence="2 10">Protein modification; protein glycosylation.</text>
</comment>
<accession>V4BH17</accession>
<evidence type="ECO:0000256" key="5">
    <source>
        <dbReference type="ARBA" id="ARBA00022679"/>
    </source>
</evidence>
<keyword evidence="7 10" id="KW-0256">Endoplasmic reticulum</keyword>
<dbReference type="KEGG" id="lgi:LOTGIDRAFT_102561"/>
<feature type="signal peptide" evidence="11">
    <location>
        <begin position="1"/>
        <end position="20"/>
    </location>
</feature>
<evidence type="ECO:0000313" key="13">
    <source>
        <dbReference type="Proteomes" id="UP000030746"/>
    </source>
</evidence>
<dbReference type="Proteomes" id="UP000030746">
    <property type="component" value="Unassembled WGS sequence"/>
</dbReference>
<evidence type="ECO:0000256" key="2">
    <source>
        <dbReference type="ARBA" id="ARBA00004922"/>
    </source>
</evidence>
<dbReference type="STRING" id="225164.V4BH17"/>
<feature type="transmembrane region" description="Helical" evidence="10">
    <location>
        <begin position="107"/>
        <end position="128"/>
    </location>
</feature>
<keyword evidence="8 10" id="KW-1133">Transmembrane helix</keyword>
<feature type="transmembrane region" description="Helical" evidence="10">
    <location>
        <begin position="223"/>
        <end position="245"/>
    </location>
</feature>
<evidence type="ECO:0000313" key="12">
    <source>
        <dbReference type="EMBL" id="ESP05232.1"/>
    </source>
</evidence>
<keyword evidence="11" id="KW-0732">Signal</keyword>
<dbReference type="AlphaFoldDB" id="V4BH17"/>
<evidence type="ECO:0000256" key="9">
    <source>
        <dbReference type="ARBA" id="ARBA00023136"/>
    </source>
</evidence>
<dbReference type="CTD" id="20229626"/>